<proteinExistence type="predicted"/>
<evidence type="ECO:0000256" key="3">
    <source>
        <dbReference type="ARBA" id="ARBA00023125"/>
    </source>
</evidence>
<dbReference type="InterPro" id="IPR050987">
    <property type="entry name" value="AtrR-like"/>
</dbReference>
<sequence>MEGEGEVKNEGNLLGGVTSAPATEKEPSRVNGHSTLKPEKMQSLTDSRLSKLEAMMFKLSQSVELLVESSIVAQGKTDLQAAATTSRLTDKLHSRESLPTDSSKKSRTGDSTNTTSTVPTTADLDKHGEHYVGTHSIWCMFSKESLDWMEGTIGKGGADFITPVRNLPILFHMKCKSFVQKWIDPPLVDQRQKMELLETPFLSDPKTLITELISVHYKDATVVKMLVGVSRLKDMFDDYYRKKRKFKVSEFLIMTSCLLVSSVVKIEKRVDRETDKYLRQLQRKWLDNAIFYYQRLNVVSDGIETIEAISLLIVYLESSWITGHFNYIPLTVAIRYAQEMGFHRSESLQNLDLKEQERRRLLWWFCQFLDTEMCFKTGKPPAINVEDVSTNADVDMLRFCIAGAGSISHGTGSEEEEGAKKDRALCDLAASEALFGDESQPLRLRLLKEMRNICDDQHYYYFFSLLLTRIRSKSYHLLFSASAQLSDFRSLSNTLNELNRETFELGMWSHEDDRPRFYNEREFKFMDSTWSTDKREFILSNSLIYFSHLMIINRVPFMVRSENFNFDDAIIQYRNLSLDSARTILCLISQLNSENSPSYYNWVVNYAVSAFLILAASILNHPHSSEAGSDIKLLIDSTSGFFSSTLAEAVTFDGLDDLSISLVIHLMLNIIVKVYQDNTQQTVPGFDQQSSAKIKQRFPILYQDFHLTKNIVGTSPFNVNEAIAVNRHSASNSTGSISQKNSPYAHSPRYNPAVSNIITGVVDHPQTHQSVPLPANKPSPFPNQSFVSSHPSLPVETNTSYVRTGQTPMGQSPGPLSGFANNSYDFFAQGAAASDGGLSSVLMSQMNSLPNFFFDNNLGI</sequence>
<feature type="region of interest" description="Disordered" evidence="6">
    <location>
        <begin position="84"/>
        <end position="125"/>
    </location>
</feature>
<comment type="subcellular location">
    <subcellularLocation>
        <location evidence="1">Nucleus</location>
    </subcellularLocation>
</comment>
<evidence type="ECO:0000313" key="9">
    <source>
        <dbReference type="Proteomes" id="UP001497383"/>
    </source>
</evidence>
<evidence type="ECO:0000256" key="1">
    <source>
        <dbReference type="ARBA" id="ARBA00004123"/>
    </source>
</evidence>
<accession>A0ABP0ZWT7</accession>
<keyword evidence="2" id="KW-0805">Transcription regulation</keyword>
<dbReference type="EMBL" id="OZ022411">
    <property type="protein sequence ID" value="CAK9441786.1"/>
    <property type="molecule type" value="Genomic_DNA"/>
</dbReference>
<evidence type="ECO:0000256" key="2">
    <source>
        <dbReference type="ARBA" id="ARBA00023015"/>
    </source>
</evidence>
<dbReference type="InterPro" id="IPR007219">
    <property type="entry name" value="XnlR_reg_dom"/>
</dbReference>
<feature type="domain" description="Xylanolytic transcriptional activator regulatory" evidence="7">
    <location>
        <begin position="326"/>
        <end position="397"/>
    </location>
</feature>
<dbReference type="PANTHER" id="PTHR46910:SF37">
    <property type="entry name" value="ZN(II)2CYS6 TRANSCRIPTION FACTOR (EUROFUNG)"/>
    <property type="match status" value="1"/>
</dbReference>
<name>A0ABP0ZWT7_9ASCO</name>
<dbReference type="CDD" id="cd12148">
    <property type="entry name" value="fungal_TF_MHR"/>
    <property type="match status" value="1"/>
</dbReference>
<keyword evidence="5" id="KW-0539">Nucleus</keyword>
<feature type="region of interest" description="Disordered" evidence="6">
    <location>
        <begin position="1"/>
        <end position="44"/>
    </location>
</feature>
<dbReference type="Pfam" id="PF04082">
    <property type="entry name" value="Fungal_trans"/>
    <property type="match status" value="1"/>
</dbReference>
<dbReference type="PANTHER" id="PTHR46910">
    <property type="entry name" value="TRANSCRIPTION FACTOR PDR1"/>
    <property type="match status" value="1"/>
</dbReference>
<feature type="compositionally biased region" description="Low complexity" evidence="6">
    <location>
        <begin position="109"/>
        <end position="121"/>
    </location>
</feature>
<feature type="compositionally biased region" description="Basic and acidic residues" evidence="6">
    <location>
        <begin position="88"/>
        <end position="108"/>
    </location>
</feature>
<gene>
    <name evidence="8" type="ORF">LODBEIA_P56540</name>
</gene>
<evidence type="ECO:0000256" key="5">
    <source>
        <dbReference type="ARBA" id="ARBA00023242"/>
    </source>
</evidence>
<keyword evidence="3" id="KW-0238">DNA-binding</keyword>
<keyword evidence="4" id="KW-0804">Transcription</keyword>
<evidence type="ECO:0000259" key="7">
    <source>
        <dbReference type="SMART" id="SM00906"/>
    </source>
</evidence>
<organism evidence="8 9">
    <name type="scientific">Lodderomyces beijingensis</name>
    <dbReference type="NCBI Taxonomy" id="1775926"/>
    <lineage>
        <taxon>Eukaryota</taxon>
        <taxon>Fungi</taxon>
        <taxon>Dikarya</taxon>
        <taxon>Ascomycota</taxon>
        <taxon>Saccharomycotina</taxon>
        <taxon>Pichiomycetes</taxon>
        <taxon>Debaryomycetaceae</taxon>
        <taxon>Candida/Lodderomyces clade</taxon>
        <taxon>Lodderomyces</taxon>
    </lineage>
</organism>
<dbReference type="Proteomes" id="UP001497383">
    <property type="component" value="Chromosome 7"/>
</dbReference>
<dbReference type="RefSeq" id="XP_066832592.1">
    <property type="nucleotide sequence ID" value="XM_066976010.1"/>
</dbReference>
<dbReference type="SMART" id="SM00906">
    <property type="entry name" value="Fungal_trans"/>
    <property type="match status" value="1"/>
</dbReference>
<protein>
    <recommendedName>
        <fullName evidence="7">Xylanolytic transcriptional activator regulatory domain-containing protein</fullName>
    </recommendedName>
</protein>
<reference evidence="8 9" key="1">
    <citation type="submission" date="2024-03" db="EMBL/GenBank/DDBJ databases">
        <authorList>
            <person name="Brejova B."/>
        </authorList>
    </citation>
    <scope>NUCLEOTIDE SEQUENCE [LARGE SCALE GENOMIC DNA]</scope>
    <source>
        <strain evidence="8 9">CBS 14171</strain>
    </source>
</reference>
<evidence type="ECO:0000256" key="4">
    <source>
        <dbReference type="ARBA" id="ARBA00023163"/>
    </source>
</evidence>
<evidence type="ECO:0000256" key="6">
    <source>
        <dbReference type="SAM" id="MobiDB-lite"/>
    </source>
</evidence>
<keyword evidence="9" id="KW-1185">Reference proteome</keyword>
<evidence type="ECO:0000313" key="8">
    <source>
        <dbReference type="EMBL" id="CAK9441786.1"/>
    </source>
</evidence>
<dbReference type="GeneID" id="92210850"/>